<feature type="domain" description="HTH araC/xylS-type" evidence="4">
    <location>
        <begin position="182"/>
        <end position="280"/>
    </location>
</feature>
<keyword evidence="1" id="KW-0805">Transcription regulation</keyword>
<dbReference type="PANTHER" id="PTHR43280:SF2">
    <property type="entry name" value="HTH-TYPE TRANSCRIPTIONAL REGULATOR EXSA"/>
    <property type="match status" value="1"/>
</dbReference>
<name>A0ABR5AQ54_9BACL</name>
<dbReference type="PANTHER" id="PTHR43280">
    <property type="entry name" value="ARAC-FAMILY TRANSCRIPTIONAL REGULATOR"/>
    <property type="match status" value="1"/>
</dbReference>
<organism evidence="5 6">
    <name type="scientific">Gordoniibacillus kamchatkensis</name>
    <dbReference type="NCBI Taxonomy" id="1590651"/>
    <lineage>
        <taxon>Bacteria</taxon>
        <taxon>Bacillati</taxon>
        <taxon>Bacillota</taxon>
        <taxon>Bacilli</taxon>
        <taxon>Bacillales</taxon>
        <taxon>Paenibacillaceae</taxon>
        <taxon>Gordoniibacillus</taxon>
    </lineage>
</organism>
<dbReference type="InterPro" id="IPR037923">
    <property type="entry name" value="HTH-like"/>
</dbReference>
<evidence type="ECO:0000259" key="4">
    <source>
        <dbReference type="PROSITE" id="PS01124"/>
    </source>
</evidence>
<dbReference type="SMART" id="SM00342">
    <property type="entry name" value="HTH_ARAC"/>
    <property type="match status" value="1"/>
</dbReference>
<dbReference type="InterPro" id="IPR014710">
    <property type="entry name" value="RmlC-like_jellyroll"/>
</dbReference>
<dbReference type="SUPFAM" id="SSF51215">
    <property type="entry name" value="Regulatory protein AraC"/>
    <property type="match status" value="1"/>
</dbReference>
<reference evidence="5 6" key="1">
    <citation type="submission" date="2014-12" db="EMBL/GenBank/DDBJ databases">
        <title>Draft genome sequence of Paenibacillus kamchatkensis strain B-2647.</title>
        <authorList>
            <person name="Karlyshev A.V."/>
            <person name="Kudryashova E.B."/>
        </authorList>
    </citation>
    <scope>NUCLEOTIDE SEQUENCE [LARGE SCALE GENOMIC DNA]</scope>
    <source>
        <strain evidence="5 6">VKM B-2647</strain>
    </source>
</reference>
<gene>
    <name evidence="5" type="ORF">SD70_00945</name>
</gene>
<dbReference type="PROSITE" id="PS00041">
    <property type="entry name" value="HTH_ARAC_FAMILY_1"/>
    <property type="match status" value="1"/>
</dbReference>
<dbReference type="Gene3D" id="1.10.10.60">
    <property type="entry name" value="Homeodomain-like"/>
    <property type="match status" value="2"/>
</dbReference>
<dbReference type="SUPFAM" id="SSF46689">
    <property type="entry name" value="Homeodomain-like"/>
    <property type="match status" value="2"/>
</dbReference>
<comment type="caution">
    <text evidence="5">The sequence shown here is derived from an EMBL/GenBank/DDBJ whole genome shotgun (WGS) entry which is preliminary data.</text>
</comment>
<dbReference type="Gene3D" id="2.60.120.10">
    <property type="entry name" value="Jelly Rolls"/>
    <property type="match status" value="1"/>
</dbReference>
<dbReference type="InterPro" id="IPR018062">
    <property type="entry name" value="HTH_AraC-typ_CS"/>
</dbReference>
<dbReference type="Proteomes" id="UP000031967">
    <property type="component" value="Unassembled WGS sequence"/>
</dbReference>
<sequence length="283" mass="31959">MGNGFVRSIDHFAPHVFPAEQGEGLFRSHSHESDEITLILKGEGYYTSQGQNVPVAAGDLILIPSALFHGFVCLKAWKGISVHYSGTEIPAYCQFLLEHAYQQNPGQILIARLSRTHLARVVTAIRLMEEESSRERVHDLSCDLMRNALETVLLSYHMSAAGAPRLSKTNAATERDDTETIQDALQEIHRTYHTPLKIADLAARHFLSESIFRKKFAAYTGVSPKQYIISLRLKEAKRLLRHTHKPIEFISSEVGFTSSSRFHDLFVKHVGATPLEWRKQARQ</sequence>
<evidence type="ECO:0000313" key="6">
    <source>
        <dbReference type="Proteomes" id="UP000031967"/>
    </source>
</evidence>
<keyword evidence="6" id="KW-1185">Reference proteome</keyword>
<proteinExistence type="predicted"/>
<keyword evidence="2" id="KW-0238">DNA-binding</keyword>
<keyword evidence="3" id="KW-0804">Transcription</keyword>
<dbReference type="InterPro" id="IPR018060">
    <property type="entry name" value="HTH_AraC"/>
</dbReference>
<evidence type="ECO:0000256" key="2">
    <source>
        <dbReference type="ARBA" id="ARBA00023125"/>
    </source>
</evidence>
<dbReference type="InterPro" id="IPR009057">
    <property type="entry name" value="Homeodomain-like_sf"/>
</dbReference>
<dbReference type="InterPro" id="IPR013096">
    <property type="entry name" value="Cupin_2"/>
</dbReference>
<evidence type="ECO:0000256" key="1">
    <source>
        <dbReference type="ARBA" id="ARBA00023015"/>
    </source>
</evidence>
<evidence type="ECO:0000313" key="5">
    <source>
        <dbReference type="EMBL" id="KIL42492.1"/>
    </source>
</evidence>
<dbReference type="Pfam" id="PF07883">
    <property type="entry name" value="Cupin_2"/>
    <property type="match status" value="1"/>
</dbReference>
<dbReference type="Pfam" id="PF12833">
    <property type="entry name" value="HTH_18"/>
    <property type="match status" value="1"/>
</dbReference>
<accession>A0ABR5AQ54</accession>
<protein>
    <recommendedName>
        <fullName evidence="4">HTH araC/xylS-type domain-containing protein</fullName>
    </recommendedName>
</protein>
<dbReference type="PROSITE" id="PS01124">
    <property type="entry name" value="HTH_ARAC_FAMILY_2"/>
    <property type="match status" value="1"/>
</dbReference>
<evidence type="ECO:0000256" key="3">
    <source>
        <dbReference type="ARBA" id="ARBA00023163"/>
    </source>
</evidence>
<dbReference type="EMBL" id="JXAK01000001">
    <property type="protein sequence ID" value="KIL42492.1"/>
    <property type="molecule type" value="Genomic_DNA"/>
</dbReference>